<evidence type="ECO:0000256" key="8">
    <source>
        <dbReference type="ARBA" id="ARBA00023136"/>
    </source>
</evidence>
<proteinExistence type="evidence at transcript level"/>
<evidence type="ECO:0000256" key="3">
    <source>
        <dbReference type="ARBA" id="ARBA00005227"/>
    </source>
</evidence>
<protein>
    <recommendedName>
        <fullName evidence="9">Transmembrane 9 superfamily member</fullName>
    </recommendedName>
</protein>
<dbReference type="Pfam" id="PF02990">
    <property type="entry name" value="EMP70"/>
    <property type="match status" value="1"/>
</dbReference>
<feature type="transmembrane region" description="Helical" evidence="9">
    <location>
        <begin position="349"/>
        <end position="369"/>
    </location>
</feature>
<sequence length="574" mass="66092">MTSVRTQIPYDYYTLPFCEPVSKHYVIENLGEILRGDRIVNTPYQFKINVSSPCTILCAKKTITEKESNLFKERIENDYLVHMIIDNLPAAAKYIFGDGKIQFVHGWQLGKSTNNNIFLNNHLKFIISYNKDTEKNVFRIVGFEVYPSSMSNVIVLENNQCKLPSTVEPLLLSKNGGADVLFTYELLWVSSDVHWTSRWDVYLQARNGQIHWFAIINSVVIVMFLSGILAMIMVRTLRRDIANYNKDDDIEETLEETGWKLVHGDVFRPPRYSMLLSALIGSGVQLFCMILVTIVFAMLGVLSPASQGSLMSAIIFLYVFMGVIAGYYSGRLYKTLKGNQWKRAALLTGLLYPGFVCAISFFFNLFLWAKNSSAAVPFTTMLALICLWFGISIPLVFLGYFFGYRKAPFSQPVRTNQIPRQIPDQMWYMHPFVGMIVAGILPFGAVFIELFFILSALWDNQFYYLFGFLFLVFVIVCFCCSEIAVVMIYFQLCEENYNWWWRSFLMSGSCALYVFCYFVYYFLTKLDIVSFFSGLMYFGYSIVIAFSFWVITGTVGFFATYIFIRNIYSSVKID</sequence>
<evidence type="ECO:0000256" key="1">
    <source>
        <dbReference type="ARBA" id="ARBA00004141"/>
    </source>
</evidence>
<gene>
    <name evidence="10" type="primary">TM9SF4</name>
</gene>
<feature type="transmembrane region" description="Helical" evidence="9">
    <location>
        <begin position="504"/>
        <end position="523"/>
    </location>
</feature>
<feature type="transmembrane region" description="Helical" evidence="9">
    <location>
        <begin position="308"/>
        <end position="328"/>
    </location>
</feature>
<name>T2M8R6_HYDVU</name>
<dbReference type="OrthoDB" id="1666796at2759"/>
<dbReference type="GO" id="GO:0016020">
    <property type="term" value="C:membrane"/>
    <property type="evidence" value="ECO:0007669"/>
    <property type="project" value="UniProtKB-SubCell"/>
</dbReference>
<keyword evidence="6 9" id="KW-1133">Transmembrane helix</keyword>
<comment type="similarity">
    <text evidence="3 9">Belongs to the nonaspanin (TM9SF) (TC 9.A.2) family.</text>
</comment>
<accession>T2M8R6</accession>
<keyword evidence="5" id="KW-0732">Signal</keyword>
<keyword evidence="4 9" id="KW-0812">Transmembrane</keyword>
<dbReference type="PANTHER" id="PTHR10766">
    <property type="entry name" value="TRANSMEMBRANE 9 SUPERFAMILY PROTEIN"/>
    <property type="match status" value="1"/>
</dbReference>
<organism evidence="10">
    <name type="scientific">Hydra vulgaris</name>
    <name type="common">Hydra</name>
    <name type="synonym">Hydra attenuata</name>
    <dbReference type="NCBI Taxonomy" id="6087"/>
    <lineage>
        <taxon>Eukaryota</taxon>
        <taxon>Metazoa</taxon>
        <taxon>Cnidaria</taxon>
        <taxon>Hydrozoa</taxon>
        <taxon>Hydroidolina</taxon>
        <taxon>Anthoathecata</taxon>
        <taxon>Aplanulata</taxon>
        <taxon>Hydridae</taxon>
        <taxon>Hydra</taxon>
    </lineage>
</organism>
<dbReference type="InterPro" id="IPR036259">
    <property type="entry name" value="MFS_trans_sf"/>
</dbReference>
<keyword evidence="8 9" id="KW-0472">Membrane</keyword>
<keyword evidence="7" id="KW-0333">Golgi apparatus</keyword>
<dbReference type="PANTHER" id="PTHR10766:SF55">
    <property type="entry name" value="TRANSMEMBRANE 9 SUPERFAMILY MEMBER 4"/>
    <property type="match status" value="1"/>
</dbReference>
<evidence type="ECO:0000256" key="6">
    <source>
        <dbReference type="ARBA" id="ARBA00022989"/>
    </source>
</evidence>
<feature type="transmembrane region" description="Helical" evidence="9">
    <location>
        <begin position="464"/>
        <end position="492"/>
    </location>
</feature>
<dbReference type="EMBL" id="HAAD01002130">
    <property type="protein sequence ID" value="CDG68362.1"/>
    <property type="molecule type" value="mRNA"/>
</dbReference>
<dbReference type="GO" id="GO:0072657">
    <property type="term" value="P:protein localization to membrane"/>
    <property type="evidence" value="ECO:0007669"/>
    <property type="project" value="TreeGrafter"/>
</dbReference>
<reference evidence="10" key="1">
    <citation type="journal article" date="2013" name="Genome Biol. Evol.">
        <title>Punctuated emergences of genetic and phenotypic innovations in eumetazoan, bilaterian, euteleostome, and hominidae ancestors.</title>
        <authorList>
            <person name="Wenger Y."/>
            <person name="Galliot B."/>
        </authorList>
    </citation>
    <scope>NUCLEOTIDE SEQUENCE</scope>
    <source>
        <tissue evidence="10">Whole animals</tissue>
    </source>
</reference>
<feature type="transmembrane region" description="Helical" evidence="9">
    <location>
        <begin position="432"/>
        <end position="458"/>
    </location>
</feature>
<feature type="transmembrane region" description="Helical" evidence="9">
    <location>
        <begin position="535"/>
        <end position="564"/>
    </location>
</feature>
<evidence type="ECO:0000256" key="9">
    <source>
        <dbReference type="RuleBase" id="RU363079"/>
    </source>
</evidence>
<feature type="transmembrane region" description="Helical" evidence="9">
    <location>
        <begin position="275"/>
        <end position="302"/>
    </location>
</feature>
<evidence type="ECO:0000256" key="7">
    <source>
        <dbReference type="ARBA" id="ARBA00023034"/>
    </source>
</evidence>
<feature type="transmembrane region" description="Helical" evidence="9">
    <location>
        <begin position="212"/>
        <end position="234"/>
    </location>
</feature>
<dbReference type="InterPro" id="IPR004240">
    <property type="entry name" value="EMP70"/>
</dbReference>
<evidence type="ECO:0000256" key="2">
    <source>
        <dbReference type="ARBA" id="ARBA00004555"/>
    </source>
</evidence>
<evidence type="ECO:0000256" key="4">
    <source>
        <dbReference type="ARBA" id="ARBA00022692"/>
    </source>
</evidence>
<evidence type="ECO:0000313" key="10">
    <source>
        <dbReference type="EMBL" id="CDG68362.1"/>
    </source>
</evidence>
<dbReference type="AlphaFoldDB" id="T2M8R6"/>
<evidence type="ECO:0000256" key="5">
    <source>
        <dbReference type="ARBA" id="ARBA00022729"/>
    </source>
</evidence>
<dbReference type="GO" id="GO:0005794">
    <property type="term" value="C:Golgi apparatus"/>
    <property type="evidence" value="ECO:0007669"/>
    <property type="project" value="UniProtKB-SubCell"/>
</dbReference>
<dbReference type="SUPFAM" id="SSF103473">
    <property type="entry name" value="MFS general substrate transporter"/>
    <property type="match status" value="1"/>
</dbReference>
<feature type="transmembrane region" description="Helical" evidence="9">
    <location>
        <begin position="381"/>
        <end position="402"/>
    </location>
</feature>
<comment type="subcellular location">
    <subcellularLocation>
        <location evidence="2">Golgi apparatus</location>
    </subcellularLocation>
    <subcellularLocation>
        <location evidence="1">Membrane</location>
        <topology evidence="1">Multi-pass membrane protein</topology>
    </subcellularLocation>
</comment>